<comment type="caution">
    <text evidence="4">The sequence shown here is derived from an EMBL/GenBank/DDBJ whole genome shotgun (WGS) entry which is preliminary data.</text>
</comment>
<name>A0ABT3BAG5_9RHOB</name>
<organism evidence="4 5">
    <name type="scientific">Roseobacter sinensis</name>
    <dbReference type="NCBI Taxonomy" id="2931391"/>
    <lineage>
        <taxon>Bacteria</taxon>
        <taxon>Pseudomonadati</taxon>
        <taxon>Pseudomonadota</taxon>
        <taxon>Alphaproteobacteria</taxon>
        <taxon>Rhodobacterales</taxon>
        <taxon>Roseobacteraceae</taxon>
        <taxon>Roseobacter</taxon>
    </lineage>
</organism>
<evidence type="ECO:0000256" key="1">
    <source>
        <dbReference type="ARBA" id="ARBA00022729"/>
    </source>
</evidence>
<reference evidence="4 5" key="1">
    <citation type="submission" date="2022-04" db="EMBL/GenBank/DDBJ databases">
        <title>Roseobacter sp. WL0113 is a bacterium isolated from neritic sediment.</title>
        <authorList>
            <person name="Wang L."/>
            <person name="He W."/>
            <person name="Zhang D.-F."/>
        </authorList>
    </citation>
    <scope>NUCLEOTIDE SEQUENCE [LARGE SCALE GENOMIC DNA]</scope>
    <source>
        <strain evidence="4 5">WL0113</strain>
    </source>
</reference>
<feature type="chain" id="PRO_5046035467" evidence="2">
    <location>
        <begin position="23"/>
        <end position="174"/>
    </location>
</feature>
<accession>A0ABT3BAG5</accession>
<sequence>MKRMQFLGAIALATALPFAVQAEGFYLGIQAATFDVSTGTVDGDGNGIGVLAGYRFQLTSDYYAEAEIGYSKLNGDTETGLSEYDSQTFLDFGVGRYLTDTTSLSVHLGYTEIDFENSGSDLSSDGAIIGVQLGYDFSPVDTIAIRASYSDTNESTFDQDSDGRVLSVRYVRRF</sequence>
<dbReference type="RefSeq" id="WP_263842894.1">
    <property type="nucleotide sequence ID" value="NZ_JALIEB010000002.1"/>
</dbReference>
<gene>
    <name evidence="4" type="ORF">MUB52_03935</name>
</gene>
<keyword evidence="1 2" id="KW-0732">Signal</keyword>
<evidence type="ECO:0000313" key="4">
    <source>
        <dbReference type="EMBL" id="MCV3270568.1"/>
    </source>
</evidence>
<dbReference type="Proteomes" id="UP001208690">
    <property type="component" value="Unassembled WGS sequence"/>
</dbReference>
<evidence type="ECO:0000256" key="2">
    <source>
        <dbReference type="SAM" id="SignalP"/>
    </source>
</evidence>
<feature type="domain" description="Outer membrane protein beta-barrel" evidence="3">
    <location>
        <begin position="9"/>
        <end position="174"/>
    </location>
</feature>
<dbReference type="Gene3D" id="2.40.160.20">
    <property type="match status" value="1"/>
</dbReference>
<keyword evidence="5" id="KW-1185">Reference proteome</keyword>
<dbReference type="Pfam" id="PF13505">
    <property type="entry name" value="OMP_b-brl"/>
    <property type="match status" value="1"/>
</dbReference>
<protein>
    <submittedName>
        <fullName evidence="4">Porin family protein</fullName>
    </submittedName>
</protein>
<dbReference type="EMBL" id="JALIEB010000002">
    <property type="protein sequence ID" value="MCV3270568.1"/>
    <property type="molecule type" value="Genomic_DNA"/>
</dbReference>
<feature type="signal peptide" evidence="2">
    <location>
        <begin position="1"/>
        <end position="22"/>
    </location>
</feature>
<evidence type="ECO:0000313" key="5">
    <source>
        <dbReference type="Proteomes" id="UP001208690"/>
    </source>
</evidence>
<dbReference type="InterPro" id="IPR027385">
    <property type="entry name" value="Beta-barrel_OMP"/>
</dbReference>
<proteinExistence type="predicted"/>
<evidence type="ECO:0000259" key="3">
    <source>
        <dbReference type="Pfam" id="PF13505"/>
    </source>
</evidence>
<dbReference type="SUPFAM" id="SSF56925">
    <property type="entry name" value="OMPA-like"/>
    <property type="match status" value="1"/>
</dbReference>
<dbReference type="InterPro" id="IPR011250">
    <property type="entry name" value="OMP/PagP_B-barrel"/>
</dbReference>